<dbReference type="AlphaFoldDB" id="S4YVI2"/>
<protein>
    <submittedName>
        <fullName evidence="1">Uncharacterized protein</fullName>
    </submittedName>
</protein>
<dbReference type="KEGG" id="sry:M621_08075"/>
<organism evidence="1 2">
    <name type="scientific">Serratia plymuthica S13</name>
    <dbReference type="NCBI Taxonomy" id="1348660"/>
    <lineage>
        <taxon>Bacteria</taxon>
        <taxon>Pseudomonadati</taxon>
        <taxon>Pseudomonadota</taxon>
        <taxon>Gammaproteobacteria</taxon>
        <taxon>Enterobacterales</taxon>
        <taxon>Yersiniaceae</taxon>
        <taxon>Serratia</taxon>
    </lineage>
</organism>
<dbReference type="Proteomes" id="UP000014900">
    <property type="component" value="Chromosome"/>
</dbReference>
<sequence>MDRRAILKRASYSLAAAFATDALADSSSKINTPTSVELSGKTRVMEEKRSFFGTPIFNSIIVSSRDELLEAQEFIKNNIKKRTEIHLAKDFKPWMAANTDIDLAFVTLVGHADGTVIDASGIPDVEGNYFIRFYNSRTLDMGNLPNLGGVRMSGLLIQGPGRNSKVIGRLFHSPEGFLGNIMMGAVTLTEFGRGDVYQRNAYNICHFGAQIFRSGIHIDMPSGFSNYGENIAYFGGAIATSAGIGVRNSNPNGEFYLSGVSIDYVGRILEANAGSISIHGGHHEFNNKSNPLKMTPYFCGKDQSASIVIRDATIMGFSKGKLPVDAIVESVKGGGGVYFYSCRLLNLLTQQDTFKIGKGIFSAVDSRLLNGNGNFAVSLLLSQSENQLADGEFSSDQGGDWAISFDHSEKVGELAAITDAPTTKYKLLQEPKSNTLQFTKLADSGFPLSLTAMVPARRLQNYTYSFKIKGDGKCTGKIFVSAYFLSVSHFSENGNANLKRKLQHGPVREIEIGSLGSNWQRVFQSPLRLQAPEWATHYMLVVNAKAMSPGRFSLTDALITSM</sequence>
<evidence type="ECO:0000313" key="1">
    <source>
        <dbReference type="EMBL" id="AGP46908.1"/>
    </source>
</evidence>
<gene>
    <name evidence="1" type="ORF">M621_08075</name>
</gene>
<dbReference type="PATRIC" id="fig|1348660.3.peg.1561"/>
<proteinExistence type="predicted"/>
<name>S4YVI2_SERPL</name>
<dbReference type="RefSeq" id="WP_006324416.1">
    <property type="nucleotide sequence ID" value="NC_021659.1"/>
</dbReference>
<accession>S4YVI2</accession>
<reference evidence="1 2" key="1">
    <citation type="journal article" date="2013" name="Genome Announc.">
        <title>Genome Sequence of Serratia plymuthica Strain S13, an Endophyte with Germination- and Plant-Growth-Promoting Activity from the Flower of Styrian Oil Pumpkin.</title>
        <authorList>
            <person name="Muller H."/>
            <person name="Furnkranz M."/>
            <person name="Grube M."/>
            <person name="Berg G."/>
        </authorList>
    </citation>
    <scope>NUCLEOTIDE SEQUENCE [LARGE SCALE GENOMIC DNA]</scope>
    <source>
        <strain evidence="1">S13</strain>
    </source>
</reference>
<dbReference type="HOGENOM" id="CLU_484751_0_0_6"/>
<dbReference type="EMBL" id="CP006566">
    <property type="protein sequence ID" value="AGP46908.1"/>
    <property type="molecule type" value="Genomic_DNA"/>
</dbReference>
<evidence type="ECO:0000313" key="2">
    <source>
        <dbReference type="Proteomes" id="UP000014900"/>
    </source>
</evidence>